<keyword evidence="3" id="KW-0274">FAD</keyword>
<comment type="cofactor">
    <cofactor evidence="1">
        <name>FAD</name>
        <dbReference type="ChEBI" id="CHEBI:57692"/>
    </cofactor>
</comment>
<dbReference type="EMBL" id="FWYC01000007">
    <property type="protein sequence ID" value="SMC98578.1"/>
    <property type="molecule type" value="Genomic_DNA"/>
</dbReference>
<proteinExistence type="predicted"/>
<accession>A0A1W2DNG9</accession>
<dbReference type="SUPFAM" id="SSF48264">
    <property type="entry name" value="Cytochrome P450"/>
    <property type="match status" value="1"/>
</dbReference>
<dbReference type="AlphaFoldDB" id="A0A1W2DNG9"/>
<dbReference type="PANTHER" id="PTHR43004">
    <property type="entry name" value="TRK SYSTEM POTASSIUM UPTAKE PROTEIN"/>
    <property type="match status" value="1"/>
</dbReference>
<dbReference type="RefSeq" id="WP_084401281.1">
    <property type="nucleotide sequence ID" value="NZ_FWYC01000007.1"/>
</dbReference>
<dbReference type="Pfam" id="PF21274">
    <property type="entry name" value="Rng_hyd_C"/>
    <property type="match status" value="1"/>
</dbReference>
<keyword evidence="6" id="KW-1185">Reference proteome</keyword>
<dbReference type="InterPro" id="IPR050641">
    <property type="entry name" value="RIFMO-like"/>
</dbReference>
<dbReference type="Gene3D" id="3.50.50.60">
    <property type="entry name" value="FAD/NAD(P)-binding domain"/>
    <property type="match status" value="1"/>
</dbReference>
<dbReference type="eggNOG" id="COG2124">
    <property type="taxonomic scope" value="Bacteria"/>
</dbReference>
<keyword evidence="2" id="KW-0285">Flavoprotein</keyword>
<dbReference type="InterPro" id="IPR036188">
    <property type="entry name" value="FAD/NAD-bd_sf"/>
</dbReference>
<dbReference type="GO" id="GO:0005506">
    <property type="term" value="F:iron ion binding"/>
    <property type="evidence" value="ECO:0007669"/>
    <property type="project" value="InterPro"/>
</dbReference>
<dbReference type="Pfam" id="PF00067">
    <property type="entry name" value="p450"/>
    <property type="match status" value="1"/>
</dbReference>
<evidence type="ECO:0000259" key="4">
    <source>
        <dbReference type="Pfam" id="PF01494"/>
    </source>
</evidence>
<dbReference type="GO" id="GO:0020037">
    <property type="term" value="F:heme binding"/>
    <property type="evidence" value="ECO:0007669"/>
    <property type="project" value="InterPro"/>
</dbReference>
<gene>
    <name evidence="5" type="ORF">SAMN05660733_03214</name>
</gene>
<organism evidence="5 6">
    <name type="scientific">Lentzea albidocapillata</name>
    <dbReference type="NCBI Taxonomy" id="40571"/>
    <lineage>
        <taxon>Bacteria</taxon>
        <taxon>Bacillati</taxon>
        <taxon>Actinomycetota</taxon>
        <taxon>Actinomycetes</taxon>
        <taxon>Pseudonocardiales</taxon>
        <taxon>Pseudonocardiaceae</taxon>
        <taxon>Lentzea</taxon>
    </lineage>
</organism>
<dbReference type="OrthoDB" id="4246007at2"/>
<dbReference type="Gene3D" id="1.10.630.10">
    <property type="entry name" value="Cytochrome P450"/>
    <property type="match status" value="1"/>
</dbReference>
<dbReference type="PANTHER" id="PTHR43004:SF19">
    <property type="entry name" value="BINDING MONOOXYGENASE, PUTATIVE (JCVI)-RELATED"/>
    <property type="match status" value="1"/>
</dbReference>
<dbReference type="Proteomes" id="UP000192840">
    <property type="component" value="Unassembled WGS sequence"/>
</dbReference>
<sequence length="930" mass="101097">MTGKTERTDVLIAGGGPVGMALAIDLTYRGIGCVVAEAGDGEVRHPKVSTIGPRSMELFRRWGLADAIRNAGWPSDHPLDIAWVTKIGGYELHRYRRGTAADRPVFQHTPEPDQICPAHWLNPLLAQATGAPLRLRTSLSDVTQNDDHVHAVLTDLDTGAKTEVQARYLVACDGAASPIRQACGIGSPARFQPQIFRNILFRAPELRARLGDSTALVHFLVRSPVLRFPLRSLDGDELFNMVVGVEDEHAERAEAQSLIRDAIAFETPFEVLSDGDWHLTHRVADRYRHGRVFLAGDAAHTLSPSGGFGLNTGIADAADLGWKIAATLGGWAGPRLLDSYEAERRPIAEASLNEANTNLRRTMDREVPQDIDGPDGEQARKAMSERLASSGAHREFDAPEIHFGLRYRSSVIVDDPGQSPAITVPDAAWRPGGEPGRRAAHAWWDATTSTLDLFGLGFVLLRFGDDERLPLFEAAFAERGVPLSVRHSDNDELAKLYDRAFVLVRPDGHVAWRGDALPDDPATLADTVRGTALQAPRAEMPTTPASVDSLPAVLAAGQVAPIVTVDYFGGTNWVVCDPDLARTALLDSRLSKDMALAPEWMRIPGAMLGAQPRAEVAKAMVMSEGAEHTRIRRLHAKFFTPRKLGEWGERITKLAEGLLDNLTSEQGEVNLVDRFTFALPLGFFSELIGVPPHLRPALREVTDNIIYSQDQDERAAGVGGLAGTVAQWAAEGNVLEQGFVTDLLAAQAEDAVSLNEVVTWTTGLIMAGYESTASLIASSIHEALRRPPGERPRTDAELGDWVEETLRVQPPLPHATWRFATEDVELGGYLIPKGAPVQVNLAAANRCPHRTAGDEFAPGTGGDNVSFGLGRHLCLGAPLARLEARIALGTFLTRFPHARLSTTNEVRWESDWIIRRISALPVVLSPAPED</sequence>
<evidence type="ECO:0000313" key="5">
    <source>
        <dbReference type="EMBL" id="SMC98578.1"/>
    </source>
</evidence>
<protein>
    <submittedName>
        <fullName evidence="5">Cytochrome P450</fullName>
    </submittedName>
</protein>
<dbReference type="GO" id="GO:0016709">
    <property type="term" value="F:oxidoreductase activity, acting on paired donors, with incorporation or reduction of molecular oxygen, NAD(P)H as one donor, and incorporation of one atom of oxygen"/>
    <property type="evidence" value="ECO:0007669"/>
    <property type="project" value="UniProtKB-ARBA"/>
</dbReference>
<dbReference type="InterPro" id="IPR036396">
    <property type="entry name" value="Cyt_P450_sf"/>
</dbReference>
<dbReference type="Gene3D" id="3.30.9.10">
    <property type="entry name" value="D-Amino Acid Oxidase, subunit A, domain 2"/>
    <property type="match status" value="1"/>
</dbReference>
<dbReference type="Pfam" id="PF01494">
    <property type="entry name" value="FAD_binding_3"/>
    <property type="match status" value="1"/>
</dbReference>
<name>A0A1W2DNG9_9PSEU</name>
<dbReference type="PROSITE" id="PS00086">
    <property type="entry name" value="CYTOCHROME_P450"/>
    <property type="match status" value="1"/>
</dbReference>
<dbReference type="eggNOG" id="COG0654">
    <property type="taxonomic scope" value="Bacteria"/>
</dbReference>
<dbReference type="NCBIfam" id="NF004780">
    <property type="entry name" value="PRK06126.1"/>
    <property type="match status" value="1"/>
</dbReference>
<feature type="domain" description="FAD-binding" evidence="4">
    <location>
        <begin position="7"/>
        <end position="353"/>
    </location>
</feature>
<dbReference type="GO" id="GO:0071949">
    <property type="term" value="F:FAD binding"/>
    <property type="evidence" value="ECO:0007669"/>
    <property type="project" value="InterPro"/>
</dbReference>
<dbReference type="SUPFAM" id="SSF51905">
    <property type="entry name" value="FAD/NAD(P)-binding domain"/>
    <property type="match status" value="1"/>
</dbReference>
<dbReference type="STRING" id="40571.SAMN05660733_03214"/>
<dbReference type="Gene3D" id="3.40.30.120">
    <property type="match status" value="1"/>
</dbReference>
<evidence type="ECO:0000256" key="3">
    <source>
        <dbReference type="ARBA" id="ARBA00022827"/>
    </source>
</evidence>
<dbReference type="InterPro" id="IPR002938">
    <property type="entry name" value="FAD-bd"/>
</dbReference>
<dbReference type="eggNOG" id="COG5400">
    <property type="taxonomic scope" value="Bacteria"/>
</dbReference>
<dbReference type="PRINTS" id="PR00420">
    <property type="entry name" value="RNGMNOXGNASE"/>
</dbReference>
<evidence type="ECO:0000256" key="1">
    <source>
        <dbReference type="ARBA" id="ARBA00001974"/>
    </source>
</evidence>
<dbReference type="InterPro" id="IPR001128">
    <property type="entry name" value="Cyt_P450"/>
</dbReference>
<dbReference type="InterPro" id="IPR017972">
    <property type="entry name" value="Cyt_P450_CS"/>
</dbReference>
<evidence type="ECO:0000313" key="6">
    <source>
        <dbReference type="Proteomes" id="UP000192840"/>
    </source>
</evidence>
<reference evidence="6" key="1">
    <citation type="submission" date="2017-04" db="EMBL/GenBank/DDBJ databases">
        <authorList>
            <person name="Varghese N."/>
            <person name="Submissions S."/>
        </authorList>
    </citation>
    <scope>NUCLEOTIDE SEQUENCE [LARGE SCALE GENOMIC DNA]</scope>
    <source>
        <strain evidence="6">DSM 44073</strain>
    </source>
</reference>
<evidence type="ECO:0000256" key="2">
    <source>
        <dbReference type="ARBA" id="ARBA00022630"/>
    </source>
</evidence>